<dbReference type="EMBL" id="KV407454">
    <property type="protein sequence ID" value="KZF26706.1"/>
    <property type="molecule type" value="Genomic_DNA"/>
</dbReference>
<keyword evidence="1" id="KW-0812">Transmembrane</keyword>
<reference evidence="2 3" key="1">
    <citation type="journal article" date="2016" name="Fungal Biol.">
        <title>The genome of Xylona heveae provides a window into fungal endophytism.</title>
        <authorList>
            <person name="Gazis R."/>
            <person name="Kuo A."/>
            <person name="Riley R."/>
            <person name="LaButti K."/>
            <person name="Lipzen A."/>
            <person name="Lin J."/>
            <person name="Amirebrahimi M."/>
            <person name="Hesse C.N."/>
            <person name="Spatafora J.W."/>
            <person name="Henrissat B."/>
            <person name="Hainaut M."/>
            <person name="Grigoriev I.V."/>
            <person name="Hibbett D.S."/>
        </authorList>
    </citation>
    <scope>NUCLEOTIDE SEQUENCE [LARGE SCALE GENOMIC DNA]</scope>
    <source>
        <strain evidence="2 3">TC161</strain>
    </source>
</reference>
<name>A0A165JWD2_XYLHT</name>
<dbReference type="AlphaFoldDB" id="A0A165JWD2"/>
<dbReference type="RefSeq" id="XP_018192261.1">
    <property type="nucleotide sequence ID" value="XM_018329476.1"/>
</dbReference>
<protein>
    <submittedName>
        <fullName evidence="2">Uncharacterized protein</fullName>
    </submittedName>
</protein>
<keyword evidence="1" id="KW-0472">Membrane</keyword>
<gene>
    <name evidence="2" type="ORF">L228DRAFT_17047</name>
</gene>
<dbReference type="Proteomes" id="UP000076632">
    <property type="component" value="Unassembled WGS sequence"/>
</dbReference>
<sequence length="125" mass="14869">MVIKELGYYGYMRCWYAEFAFILCFSFFFLFYFILFILVSILAHLLICSISNLSVSSYCILPWRCCCCCCCCCCFFFFFLLSFSSSLLFSSLLFLSFPFFDNIFFSLNDHLALRQISLTLYDFFF</sequence>
<evidence type="ECO:0000313" key="3">
    <source>
        <dbReference type="Proteomes" id="UP000076632"/>
    </source>
</evidence>
<accession>A0A165JWD2</accession>
<proteinExistence type="predicted"/>
<dbReference type="InParanoid" id="A0A165JWD2"/>
<keyword evidence="3" id="KW-1185">Reference proteome</keyword>
<dbReference type="GeneID" id="28894613"/>
<feature type="transmembrane region" description="Helical" evidence="1">
    <location>
        <begin position="20"/>
        <end position="47"/>
    </location>
</feature>
<organism evidence="2 3">
    <name type="scientific">Xylona heveae (strain CBS 132557 / TC161)</name>
    <dbReference type="NCBI Taxonomy" id="1328760"/>
    <lineage>
        <taxon>Eukaryota</taxon>
        <taxon>Fungi</taxon>
        <taxon>Dikarya</taxon>
        <taxon>Ascomycota</taxon>
        <taxon>Pezizomycotina</taxon>
        <taxon>Xylonomycetes</taxon>
        <taxon>Xylonales</taxon>
        <taxon>Xylonaceae</taxon>
        <taxon>Xylona</taxon>
    </lineage>
</organism>
<keyword evidence="1" id="KW-1133">Transmembrane helix</keyword>
<evidence type="ECO:0000313" key="2">
    <source>
        <dbReference type="EMBL" id="KZF26706.1"/>
    </source>
</evidence>
<evidence type="ECO:0000256" key="1">
    <source>
        <dbReference type="SAM" id="Phobius"/>
    </source>
</evidence>